<dbReference type="RefSeq" id="WP_316702362.1">
    <property type="nucleotide sequence ID" value="NZ_CP136336.1"/>
</dbReference>
<dbReference type="InterPro" id="IPR036736">
    <property type="entry name" value="ACP-like_sf"/>
</dbReference>
<evidence type="ECO:0000256" key="1">
    <source>
        <dbReference type="ARBA" id="ARBA00022450"/>
    </source>
</evidence>
<feature type="domain" description="Carrier" evidence="3">
    <location>
        <begin position="12"/>
        <end position="89"/>
    </location>
</feature>
<dbReference type="Proteomes" id="UP001303946">
    <property type="component" value="Chromosome"/>
</dbReference>
<dbReference type="InterPro" id="IPR006162">
    <property type="entry name" value="Ppantetheine_attach_site"/>
</dbReference>
<sequence length="93" mass="10470">MEQVIDKALSDEAIVALLKRAYQFAKPEQADAAGRLTLDSTVESLGIDSLAALEMSGFVEEELDLHFQDDELVAIRSMRDLATLMRKHLDRRH</sequence>
<dbReference type="Pfam" id="PF00550">
    <property type="entry name" value="PP-binding"/>
    <property type="match status" value="1"/>
</dbReference>
<evidence type="ECO:0000313" key="4">
    <source>
        <dbReference type="EMBL" id="WOB09408.1"/>
    </source>
</evidence>
<dbReference type="Gene3D" id="1.10.1200.10">
    <property type="entry name" value="ACP-like"/>
    <property type="match status" value="1"/>
</dbReference>
<dbReference type="EMBL" id="CP136336">
    <property type="protein sequence ID" value="WOB09408.1"/>
    <property type="molecule type" value="Genomic_DNA"/>
</dbReference>
<organism evidence="4 5">
    <name type="scientific">Piscinibacter gummiphilus</name>
    <dbReference type="NCBI Taxonomy" id="946333"/>
    <lineage>
        <taxon>Bacteria</taxon>
        <taxon>Pseudomonadati</taxon>
        <taxon>Pseudomonadota</taxon>
        <taxon>Betaproteobacteria</taxon>
        <taxon>Burkholderiales</taxon>
        <taxon>Sphaerotilaceae</taxon>
        <taxon>Piscinibacter</taxon>
    </lineage>
</organism>
<proteinExistence type="predicted"/>
<evidence type="ECO:0000256" key="2">
    <source>
        <dbReference type="ARBA" id="ARBA00022553"/>
    </source>
</evidence>
<keyword evidence="2" id="KW-0597">Phosphoprotein</keyword>
<keyword evidence="5" id="KW-1185">Reference proteome</keyword>
<accession>A0ABZ0CWQ5</accession>
<gene>
    <name evidence="4" type="ORF">RXV79_04935</name>
</gene>
<reference evidence="4 5" key="1">
    <citation type="submission" date="2023-10" db="EMBL/GenBank/DDBJ databases">
        <title>Bacteria for the degradation of biodegradable plastic PBAT(Polybutylene adipate terephthalate).</title>
        <authorList>
            <person name="Weon H.-Y."/>
            <person name="Yeon J."/>
        </authorList>
    </citation>
    <scope>NUCLEOTIDE SEQUENCE [LARGE SCALE GENOMIC DNA]</scope>
    <source>
        <strain evidence="4 5">SBD 7-3</strain>
    </source>
</reference>
<evidence type="ECO:0000259" key="3">
    <source>
        <dbReference type="PROSITE" id="PS50075"/>
    </source>
</evidence>
<dbReference type="SUPFAM" id="SSF47336">
    <property type="entry name" value="ACP-like"/>
    <property type="match status" value="1"/>
</dbReference>
<keyword evidence="1" id="KW-0596">Phosphopantetheine</keyword>
<dbReference type="PROSITE" id="PS00012">
    <property type="entry name" value="PHOSPHOPANTETHEINE"/>
    <property type="match status" value="1"/>
</dbReference>
<protein>
    <submittedName>
        <fullName evidence="4">Acyl carrier protein</fullName>
    </submittedName>
</protein>
<dbReference type="PROSITE" id="PS50075">
    <property type="entry name" value="CARRIER"/>
    <property type="match status" value="1"/>
</dbReference>
<dbReference type="InterPro" id="IPR009081">
    <property type="entry name" value="PP-bd_ACP"/>
</dbReference>
<evidence type="ECO:0000313" key="5">
    <source>
        <dbReference type="Proteomes" id="UP001303946"/>
    </source>
</evidence>
<name>A0ABZ0CWQ5_9BURK</name>